<comment type="caution">
    <text evidence="2">The sequence shown here is derived from an EMBL/GenBank/DDBJ whole genome shotgun (WGS) entry which is preliminary data.</text>
</comment>
<accession>A0A9Q9SBW8</accession>
<reference evidence="2 3" key="1">
    <citation type="submission" date="2019-09" db="EMBL/GenBank/DDBJ databases">
        <authorList>
            <person name="Depoorter E."/>
        </authorList>
    </citation>
    <scope>NUCLEOTIDE SEQUENCE [LARGE SCALE GENOMIC DNA]</scope>
    <source>
        <strain evidence="2">LMG 24066</strain>
    </source>
</reference>
<dbReference type="EMBL" id="CABVPX010000001">
    <property type="protein sequence ID" value="VWB06455.1"/>
    <property type="molecule type" value="Genomic_DNA"/>
</dbReference>
<dbReference type="AlphaFoldDB" id="A0A9Q9SBW8"/>
<sequence>MGIEQIVVLRLPASRLREVNRVLEDPAWGAYRTECYPTDDYKAIALGERERGTKWGHVVAPTQGAESGPNQPVPIPAKSRRITFSSSTAGPRPVDFSQMHHKSFVR</sequence>
<feature type="region of interest" description="Disordered" evidence="1">
    <location>
        <begin position="83"/>
        <end position="106"/>
    </location>
</feature>
<dbReference type="Proteomes" id="UP000494172">
    <property type="component" value="Unassembled WGS sequence"/>
</dbReference>
<protein>
    <submittedName>
        <fullName evidence="2">Uncharacterized protein</fullName>
    </submittedName>
</protein>
<gene>
    <name evidence="2" type="ORF">BAR24066_00109</name>
</gene>
<proteinExistence type="predicted"/>
<evidence type="ECO:0000256" key="1">
    <source>
        <dbReference type="SAM" id="MobiDB-lite"/>
    </source>
</evidence>
<name>A0A9Q9SBW8_9BURK</name>
<organism evidence="2 3">
    <name type="scientific">Burkholderia arboris</name>
    <dbReference type="NCBI Taxonomy" id="488730"/>
    <lineage>
        <taxon>Bacteria</taxon>
        <taxon>Pseudomonadati</taxon>
        <taxon>Pseudomonadota</taxon>
        <taxon>Betaproteobacteria</taxon>
        <taxon>Burkholderiales</taxon>
        <taxon>Burkholderiaceae</taxon>
        <taxon>Burkholderia</taxon>
        <taxon>Burkholderia cepacia complex</taxon>
    </lineage>
</organism>
<evidence type="ECO:0000313" key="2">
    <source>
        <dbReference type="EMBL" id="VWB06455.1"/>
    </source>
</evidence>
<evidence type="ECO:0000313" key="3">
    <source>
        <dbReference type="Proteomes" id="UP000494172"/>
    </source>
</evidence>